<dbReference type="RefSeq" id="WP_119837840.1">
    <property type="nucleotide sequence ID" value="NZ_CP060436.1"/>
</dbReference>
<evidence type="ECO:0000313" key="2">
    <source>
        <dbReference type="Proteomes" id="UP000283786"/>
    </source>
</evidence>
<gene>
    <name evidence="1" type="ORF">PSAL_019250</name>
</gene>
<dbReference type="KEGG" id="palw:PSAL_019250"/>
<evidence type="ECO:0008006" key="3">
    <source>
        <dbReference type="Google" id="ProtNLM"/>
    </source>
</evidence>
<name>A0A418SKD2_9RHOB</name>
<dbReference type="Proteomes" id="UP000283786">
    <property type="component" value="Chromosome"/>
</dbReference>
<sequence length="104" mass="11115">MSALRVGYLALALWGLVHPLGLFGLWLARLDGGLAGLLGAFRDGPAAAGLFWDLVAVSAALTLWALAETWARRNWSALWAVAGAWVLGPGFGLPLYLFLRSRPV</sequence>
<dbReference type="AlphaFoldDB" id="A0A418SKD2"/>
<evidence type="ECO:0000313" key="1">
    <source>
        <dbReference type="EMBL" id="QPM90686.1"/>
    </source>
</evidence>
<organism evidence="1 2">
    <name type="scientific">Pseudooceanicola algae</name>
    <dbReference type="NCBI Taxonomy" id="1537215"/>
    <lineage>
        <taxon>Bacteria</taxon>
        <taxon>Pseudomonadati</taxon>
        <taxon>Pseudomonadota</taxon>
        <taxon>Alphaproteobacteria</taxon>
        <taxon>Rhodobacterales</taxon>
        <taxon>Paracoccaceae</taxon>
        <taxon>Pseudooceanicola</taxon>
    </lineage>
</organism>
<proteinExistence type="predicted"/>
<keyword evidence="2" id="KW-1185">Reference proteome</keyword>
<protein>
    <recommendedName>
        <fullName evidence="3">K+-transporting ATPase, A chain</fullName>
    </recommendedName>
</protein>
<dbReference type="InterPro" id="IPR021362">
    <property type="entry name" value="DUF2834"/>
</dbReference>
<dbReference type="Pfam" id="PF11196">
    <property type="entry name" value="DUF2834"/>
    <property type="match status" value="1"/>
</dbReference>
<dbReference type="EMBL" id="CP060436">
    <property type="protein sequence ID" value="QPM90686.1"/>
    <property type="molecule type" value="Genomic_DNA"/>
</dbReference>
<accession>A0A418SKD2</accession>
<reference evidence="1 2" key="1">
    <citation type="submission" date="2020-08" db="EMBL/GenBank/DDBJ databases">
        <title>Genome sequence of Rhodobacteraceae bacterium Lw-13e.</title>
        <authorList>
            <person name="Poehlein A."/>
            <person name="Wolter L."/>
            <person name="Daniel R."/>
            <person name="Brinkhoff T."/>
        </authorList>
    </citation>
    <scope>NUCLEOTIDE SEQUENCE [LARGE SCALE GENOMIC DNA]</scope>
    <source>
        <strain evidence="1 2">Lw-13e</strain>
    </source>
</reference>